<feature type="domain" description="Nucleotidyl transferase" evidence="1">
    <location>
        <begin position="2"/>
        <end position="223"/>
    </location>
</feature>
<gene>
    <name evidence="2" type="ORF">OLX77_09285</name>
</gene>
<dbReference type="SUPFAM" id="SSF53448">
    <property type="entry name" value="Nucleotide-diphospho-sugar transferases"/>
    <property type="match status" value="1"/>
</dbReference>
<sequence>MKAMVLAAGFGTRLRPYTLKRPKPLFPVLDTPILLHTLTQLRRNGVEGIVVNAHHLREQVKVLLHDHEDVQVQMEDVELGTGGGLRLAQPYFAEAPFLAVNGDIVHDFDLAALYQAHCASDAEVTMLLHDCPRFNNVRVDGEGRIVGFTGPAGEGERLLAFTGVQVLNPAVLNPIPAGVFYNSIDCYAEVIKSGGRIQSLIVSGHFWTDMGTPADYLKLHEDILLKKLPGFSSGNADTPFYLGKDLVLGAGVSMQDWVSIGHGATIGEGASLTRVVVWDGARVAPGSILVDSIITEGE</sequence>
<name>A0A9X4RM27_9BACT</name>
<comment type="caution">
    <text evidence="2">The sequence shown here is derived from an EMBL/GenBank/DDBJ whole genome shotgun (WGS) entry which is preliminary data.</text>
</comment>
<dbReference type="PANTHER" id="PTHR22572">
    <property type="entry name" value="SUGAR-1-PHOSPHATE GUANYL TRANSFERASE"/>
    <property type="match status" value="1"/>
</dbReference>
<dbReference type="AlphaFoldDB" id="A0A9X4RM27"/>
<proteinExistence type="predicted"/>
<dbReference type="InterPro" id="IPR050486">
    <property type="entry name" value="Mannose-1P_guanyltransferase"/>
</dbReference>
<evidence type="ECO:0000259" key="1">
    <source>
        <dbReference type="Pfam" id="PF00483"/>
    </source>
</evidence>
<organism evidence="2 3">
    <name type="scientific">Thiovibrio frasassiensis</name>
    <dbReference type="NCBI Taxonomy" id="2984131"/>
    <lineage>
        <taxon>Bacteria</taxon>
        <taxon>Pseudomonadati</taxon>
        <taxon>Thermodesulfobacteriota</taxon>
        <taxon>Desulfobulbia</taxon>
        <taxon>Desulfobulbales</taxon>
        <taxon>Thiovibrionaceae</taxon>
        <taxon>Thiovibrio</taxon>
    </lineage>
</organism>
<dbReference type="Pfam" id="PF00483">
    <property type="entry name" value="NTP_transferase"/>
    <property type="match status" value="1"/>
</dbReference>
<protein>
    <submittedName>
        <fullName evidence="2">NDP-sugar synthase</fullName>
    </submittedName>
</protein>
<dbReference type="RefSeq" id="WP_307633317.1">
    <property type="nucleotide sequence ID" value="NZ_JAPHEH010000001.1"/>
</dbReference>
<dbReference type="InterPro" id="IPR005835">
    <property type="entry name" value="NTP_transferase_dom"/>
</dbReference>
<dbReference type="InterPro" id="IPR029044">
    <property type="entry name" value="Nucleotide-diphossugar_trans"/>
</dbReference>
<accession>A0A9X4RM27</accession>
<dbReference type="Gene3D" id="2.160.10.10">
    <property type="entry name" value="Hexapeptide repeat proteins"/>
    <property type="match status" value="1"/>
</dbReference>
<reference evidence="2" key="1">
    <citation type="journal article" date="2022" name="bioRxiv">
        <title>Thiovibrio frasassiensisgen. nov., sp. nov., an autotrophic, elemental sulfur disproportionating bacterium isolated from sulfidic karst sediment, and proposal of Thiovibrionaceae fam. nov.</title>
        <authorList>
            <person name="Aronson H."/>
            <person name="Thomas C."/>
            <person name="Bhattacharyya M."/>
            <person name="Eckstein S."/>
            <person name="Jensen S."/>
            <person name="Barco R."/>
            <person name="Macalady J."/>
            <person name="Amend J."/>
        </authorList>
    </citation>
    <scope>NUCLEOTIDE SEQUENCE</scope>
    <source>
        <strain evidence="2">RS19-109</strain>
    </source>
</reference>
<evidence type="ECO:0000313" key="3">
    <source>
        <dbReference type="Proteomes" id="UP001154240"/>
    </source>
</evidence>
<dbReference type="Gene3D" id="3.90.550.10">
    <property type="entry name" value="Spore Coat Polysaccharide Biosynthesis Protein SpsA, Chain A"/>
    <property type="match status" value="1"/>
</dbReference>
<evidence type="ECO:0000313" key="2">
    <source>
        <dbReference type="EMBL" id="MDG4476349.1"/>
    </source>
</evidence>
<reference evidence="2" key="2">
    <citation type="submission" date="2022-10" db="EMBL/GenBank/DDBJ databases">
        <authorList>
            <person name="Aronson H.S."/>
        </authorList>
    </citation>
    <scope>NUCLEOTIDE SEQUENCE</scope>
    <source>
        <strain evidence="2">RS19-109</strain>
    </source>
</reference>
<dbReference type="Proteomes" id="UP001154240">
    <property type="component" value="Unassembled WGS sequence"/>
</dbReference>
<keyword evidence="3" id="KW-1185">Reference proteome</keyword>
<dbReference type="CDD" id="cd06422">
    <property type="entry name" value="NTP_transferase_like_1"/>
    <property type="match status" value="1"/>
</dbReference>
<dbReference type="EMBL" id="JAPHEH010000001">
    <property type="protein sequence ID" value="MDG4476349.1"/>
    <property type="molecule type" value="Genomic_DNA"/>
</dbReference>